<organism evidence="1">
    <name type="scientific">Aplanochytrium stocchinoi</name>
    <dbReference type="NCBI Taxonomy" id="215587"/>
    <lineage>
        <taxon>Eukaryota</taxon>
        <taxon>Sar</taxon>
        <taxon>Stramenopiles</taxon>
        <taxon>Bigyra</taxon>
        <taxon>Labyrinthulomycetes</taxon>
        <taxon>Thraustochytrida</taxon>
        <taxon>Thraustochytriidae</taxon>
        <taxon>Aplanochytrium</taxon>
    </lineage>
</organism>
<protein>
    <submittedName>
        <fullName evidence="1">Uncharacterized protein</fullName>
    </submittedName>
</protein>
<gene>
    <name evidence="1" type="ORF">ASTO00021_LOCUS13190</name>
</gene>
<accession>A0A7S3PLC6</accession>
<name>A0A7S3PLC6_9STRA</name>
<evidence type="ECO:0000313" key="1">
    <source>
        <dbReference type="EMBL" id="CAE0443084.1"/>
    </source>
</evidence>
<reference evidence="1" key="1">
    <citation type="submission" date="2021-01" db="EMBL/GenBank/DDBJ databases">
        <authorList>
            <person name="Corre E."/>
            <person name="Pelletier E."/>
            <person name="Niang G."/>
            <person name="Scheremetjew M."/>
            <person name="Finn R."/>
            <person name="Kale V."/>
            <person name="Holt S."/>
            <person name="Cochrane G."/>
            <person name="Meng A."/>
            <person name="Brown T."/>
            <person name="Cohen L."/>
        </authorList>
    </citation>
    <scope>NUCLEOTIDE SEQUENCE</scope>
    <source>
        <strain evidence="1">GSBS06</strain>
    </source>
</reference>
<sequence length="172" mass="19540">MAINQVFVLSDFCTQLRECEKEHTAALIASYNDKTDQQELIFCELDPHPEKSTTNRTRPKGVDPLNDKLTICDVTLEKVKWDDSATQVTINQGTYKIAASVPLLQKVKDQMLSGDSSADNCAKLIKKLKLDKFNVMKNSSRQLTEHVMRKTSESKVFKIDTEFPIEDEAKKE</sequence>
<dbReference type="AlphaFoldDB" id="A0A7S3PLC6"/>
<dbReference type="EMBL" id="HBIN01017301">
    <property type="protein sequence ID" value="CAE0443084.1"/>
    <property type="molecule type" value="Transcribed_RNA"/>
</dbReference>
<proteinExistence type="predicted"/>